<evidence type="ECO:0000256" key="1">
    <source>
        <dbReference type="SAM" id="Coils"/>
    </source>
</evidence>
<evidence type="ECO:0000313" key="3">
    <source>
        <dbReference type="Proteomes" id="UP000664534"/>
    </source>
</evidence>
<keyword evidence="1" id="KW-0175">Coiled coil</keyword>
<reference evidence="2" key="1">
    <citation type="submission" date="2021-03" db="EMBL/GenBank/DDBJ databases">
        <authorList>
            <person name="Tagirdzhanova G."/>
        </authorList>
    </citation>
    <scope>NUCLEOTIDE SEQUENCE</scope>
</reference>
<feature type="coiled-coil region" evidence="1">
    <location>
        <begin position="151"/>
        <end position="257"/>
    </location>
</feature>
<gene>
    <name evidence="2" type="ORF">IMSHALPRED_009640</name>
</gene>
<dbReference type="Proteomes" id="UP000664534">
    <property type="component" value="Unassembled WGS sequence"/>
</dbReference>
<comment type="caution">
    <text evidence="2">The sequence shown here is derived from an EMBL/GenBank/DDBJ whole genome shotgun (WGS) entry which is preliminary data.</text>
</comment>
<dbReference type="AlphaFoldDB" id="A0A8H3IZ41"/>
<dbReference type="OrthoDB" id="10615073at2759"/>
<name>A0A8H3IZ41_9LECA</name>
<accession>A0A8H3IZ41</accession>
<proteinExistence type="predicted"/>
<keyword evidence="3" id="KW-1185">Reference proteome</keyword>
<organism evidence="2 3">
    <name type="scientific">Imshaugia aleurites</name>
    <dbReference type="NCBI Taxonomy" id="172621"/>
    <lineage>
        <taxon>Eukaryota</taxon>
        <taxon>Fungi</taxon>
        <taxon>Dikarya</taxon>
        <taxon>Ascomycota</taxon>
        <taxon>Pezizomycotina</taxon>
        <taxon>Lecanoromycetes</taxon>
        <taxon>OSLEUM clade</taxon>
        <taxon>Lecanoromycetidae</taxon>
        <taxon>Lecanorales</taxon>
        <taxon>Lecanorineae</taxon>
        <taxon>Parmeliaceae</taxon>
        <taxon>Imshaugia</taxon>
    </lineage>
</organism>
<dbReference type="EMBL" id="CAJPDT010000075">
    <property type="protein sequence ID" value="CAF9934239.1"/>
    <property type="molecule type" value="Genomic_DNA"/>
</dbReference>
<sequence length="307" mass="34705">MQPGKPEILMSLKSEALEERARAIEETIPAFENPMHPANTPHTVIANSLTDRAIFIQGLRNAGFEIHDENILVDSPETVLVTFVSRSYAESAMLALYLDEFKGMQGGKMCLTKSSCRTAGPDGCYACAPVLTYGAVWQALGEGCDDGAVAHRRVEQEGERLAKEARRLENRKRDEDARLAKEVRKMENRDRNEEARLAKELRRVENRKRDDEAKLVKEVRRMENRKSGEEATLANEVRKMENRRRDEDARLAKQARNAAHIKKAQEAKQAKDARRARHVEMVEEARIKKAEKMAQGGGSGVGEVWRL</sequence>
<evidence type="ECO:0000313" key="2">
    <source>
        <dbReference type="EMBL" id="CAF9934239.1"/>
    </source>
</evidence>
<protein>
    <submittedName>
        <fullName evidence="2">Uncharacterized protein</fullName>
    </submittedName>
</protein>